<feature type="region of interest" description="Disordered" evidence="1">
    <location>
        <begin position="1"/>
        <end position="20"/>
    </location>
</feature>
<dbReference type="GO" id="GO:0006265">
    <property type="term" value="P:DNA topological change"/>
    <property type="evidence" value="ECO:0007669"/>
    <property type="project" value="InterPro"/>
</dbReference>
<dbReference type="AlphaFoldDB" id="A0A4R1R7B5"/>
<name>A0A4R1R7B5_HYDET</name>
<dbReference type="Proteomes" id="UP000295008">
    <property type="component" value="Unassembled WGS sequence"/>
</dbReference>
<organism evidence="2 3">
    <name type="scientific">Hydrogenispora ethanolica</name>
    <dbReference type="NCBI Taxonomy" id="1082276"/>
    <lineage>
        <taxon>Bacteria</taxon>
        <taxon>Bacillati</taxon>
        <taxon>Bacillota</taxon>
        <taxon>Hydrogenispora</taxon>
    </lineage>
</organism>
<dbReference type="Pfam" id="PF00269">
    <property type="entry name" value="SASP"/>
    <property type="match status" value="1"/>
</dbReference>
<dbReference type="InterPro" id="IPR038300">
    <property type="entry name" value="SASP_sf_alpha/beta"/>
</dbReference>
<dbReference type="OrthoDB" id="1683773at2"/>
<comment type="caution">
    <text evidence="2">The sequence shown here is derived from an EMBL/GenBank/DDBJ whole genome shotgun (WGS) entry which is preliminary data.</text>
</comment>
<evidence type="ECO:0000313" key="3">
    <source>
        <dbReference type="Proteomes" id="UP000295008"/>
    </source>
</evidence>
<reference evidence="2 3" key="1">
    <citation type="submission" date="2019-03" db="EMBL/GenBank/DDBJ databases">
        <title>Genomic Encyclopedia of Type Strains, Phase IV (KMG-IV): sequencing the most valuable type-strain genomes for metagenomic binning, comparative biology and taxonomic classification.</title>
        <authorList>
            <person name="Goeker M."/>
        </authorList>
    </citation>
    <scope>NUCLEOTIDE SEQUENCE [LARGE SCALE GENOMIC DNA]</scope>
    <source>
        <strain evidence="2 3">LX-B</strain>
    </source>
</reference>
<proteinExistence type="predicted"/>
<gene>
    <name evidence="2" type="ORF">EDC14_10343</name>
</gene>
<dbReference type="RefSeq" id="WP_132016256.1">
    <property type="nucleotide sequence ID" value="NZ_SLUN01000034.1"/>
</dbReference>
<accession>A0A4R1R7B5</accession>
<sequence>MPKNQKPTAPATGGKEKLKWETAKELGLDDDLATGGDELTVREAGKIGGNMVKKLVEKGEQEIAKESGSE</sequence>
<evidence type="ECO:0000313" key="2">
    <source>
        <dbReference type="EMBL" id="TCL61448.1"/>
    </source>
</evidence>
<evidence type="ECO:0000256" key="1">
    <source>
        <dbReference type="SAM" id="MobiDB-lite"/>
    </source>
</evidence>
<dbReference type="InterPro" id="IPR001448">
    <property type="entry name" value="SASP_alpha/beta-type"/>
</dbReference>
<dbReference type="EMBL" id="SLUN01000034">
    <property type="protein sequence ID" value="TCL61448.1"/>
    <property type="molecule type" value="Genomic_DNA"/>
</dbReference>
<dbReference type="Gene3D" id="6.10.10.80">
    <property type="entry name" value="Small, acid-soluble spore protein, alpha/beta type-like"/>
    <property type="match status" value="1"/>
</dbReference>
<dbReference type="GO" id="GO:0003690">
    <property type="term" value="F:double-stranded DNA binding"/>
    <property type="evidence" value="ECO:0007669"/>
    <property type="project" value="InterPro"/>
</dbReference>
<protein>
    <submittedName>
        <fullName evidence="2">Small acid-soluble spore protein alpha/beta type</fullName>
    </submittedName>
</protein>
<keyword evidence="3" id="KW-1185">Reference proteome</keyword>